<sequence>MEDIQALLDVTFAFVDDLLVKYGEFYPVAAAMKSDNTIVHVGTYDGNDNPSTDKVLEDLKEALREGEYKAAVILFDVKVDNPATQAKTDAVAVWVESKHLEEAYHFYYPYTLNDTRELEYGESWVVNKAKEVY</sequence>
<accession>A0A327Q9R1</accession>
<dbReference type="EMBL" id="QLLL01000008">
    <property type="protein sequence ID" value="RAJ00372.1"/>
    <property type="molecule type" value="Genomic_DNA"/>
</dbReference>
<evidence type="ECO:0000313" key="2">
    <source>
        <dbReference type="Proteomes" id="UP000249547"/>
    </source>
</evidence>
<dbReference type="AlphaFoldDB" id="A0A327Q9R1"/>
<name>A0A327Q9R1_9BACT</name>
<evidence type="ECO:0000313" key="1">
    <source>
        <dbReference type="EMBL" id="RAJ00372.1"/>
    </source>
</evidence>
<reference evidence="1 2" key="1">
    <citation type="submission" date="2018-06" db="EMBL/GenBank/DDBJ databases">
        <title>Genomic Encyclopedia of Archaeal and Bacterial Type Strains, Phase II (KMG-II): from individual species to whole genera.</title>
        <authorList>
            <person name="Goeker M."/>
        </authorList>
    </citation>
    <scope>NUCLEOTIDE SEQUENCE [LARGE SCALE GENOMIC DNA]</scope>
    <source>
        <strain evidence="1 2">DSM 23857</strain>
    </source>
</reference>
<dbReference type="OrthoDB" id="673682at2"/>
<keyword evidence="2" id="KW-1185">Reference proteome</keyword>
<proteinExistence type="predicted"/>
<organism evidence="1 2">
    <name type="scientific">Chitinophaga skermanii</name>
    <dbReference type="NCBI Taxonomy" id="331697"/>
    <lineage>
        <taxon>Bacteria</taxon>
        <taxon>Pseudomonadati</taxon>
        <taxon>Bacteroidota</taxon>
        <taxon>Chitinophagia</taxon>
        <taxon>Chitinophagales</taxon>
        <taxon>Chitinophagaceae</taxon>
        <taxon>Chitinophaga</taxon>
    </lineage>
</organism>
<protein>
    <submittedName>
        <fullName evidence="1">Uncharacterized protein</fullName>
    </submittedName>
</protein>
<comment type="caution">
    <text evidence="1">The sequence shown here is derived from an EMBL/GenBank/DDBJ whole genome shotgun (WGS) entry which is preliminary data.</text>
</comment>
<dbReference type="Proteomes" id="UP000249547">
    <property type="component" value="Unassembled WGS sequence"/>
</dbReference>
<gene>
    <name evidence="1" type="ORF">LX64_04076</name>
</gene>
<dbReference type="RefSeq" id="WP_111599494.1">
    <property type="nucleotide sequence ID" value="NZ_QLLL01000008.1"/>
</dbReference>